<dbReference type="GO" id="GO:0000076">
    <property type="term" value="P:DNA replication checkpoint signaling"/>
    <property type="evidence" value="ECO:0007669"/>
    <property type="project" value="TreeGrafter"/>
</dbReference>
<evidence type="ECO:0000313" key="6">
    <source>
        <dbReference type="EMBL" id="RLN53570.1"/>
    </source>
</evidence>
<proteinExistence type="inferred from homology"/>
<feature type="compositionally biased region" description="Low complexity" evidence="3">
    <location>
        <begin position="106"/>
        <end position="115"/>
    </location>
</feature>
<evidence type="ECO:0000259" key="5">
    <source>
        <dbReference type="Pfam" id="PF16679"/>
    </source>
</evidence>
<feature type="region of interest" description="Disordered" evidence="3">
    <location>
        <begin position="92"/>
        <end position="125"/>
    </location>
</feature>
<evidence type="ECO:0000313" key="9">
    <source>
        <dbReference type="Proteomes" id="UP000284657"/>
    </source>
</evidence>
<dbReference type="PANTHER" id="PTHR28637:SF1">
    <property type="entry name" value="DNA REPLICATION FACTOR CDT1"/>
    <property type="match status" value="1"/>
</dbReference>
<dbReference type="InterPro" id="IPR038090">
    <property type="entry name" value="Cdt1_C_WH_dom_sf"/>
</dbReference>
<dbReference type="GO" id="GO:0071163">
    <property type="term" value="P:DNA replication preinitiation complex assembly"/>
    <property type="evidence" value="ECO:0007669"/>
    <property type="project" value="InterPro"/>
</dbReference>
<dbReference type="GO" id="GO:0030174">
    <property type="term" value="P:regulation of DNA-templated DNA replication initiation"/>
    <property type="evidence" value="ECO:0007669"/>
    <property type="project" value="InterPro"/>
</dbReference>
<keyword evidence="2" id="KW-0131">Cell cycle</keyword>
<feature type="region of interest" description="Disordered" evidence="3">
    <location>
        <begin position="142"/>
        <end position="178"/>
    </location>
</feature>
<evidence type="ECO:0000313" key="8">
    <source>
        <dbReference type="Proteomes" id="UP000277300"/>
    </source>
</evidence>
<evidence type="ECO:0000256" key="1">
    <source>
        <dbReference type="ARBA" id="ARBA00008356"/>
    </source>
</evidence>
<feature type="domain" description="CDT1 Geminin-binding" evidence="4">
    <location>
        <begin position="22"/>
        <end position="104"/>
    </location>
</feature>
<dbReference type="GO" id="GO:0070182">
    <property type="term" value="F:DNA polymerase binding"/>
    <property type="evidence" value="ECO:0007669"/>
    <property type="project" value="TreeGrafter"/>
</dbReference>
<feature type="compositionally biased region" description="Basic and acidic residues" evidence="3">
    <location>
        <begin position="158"/>
        <end position="178"/>
    </location>
</feature>
<dbReference type="Gene3D" id="1.10.10.1420">
    <property type="entry name" value="DNA replication factor Cdt1, C-terminal WH domain"/>
    <property type="match status" value="1"/>
</dbReference>
<sequence length="313" mass="35266">MPATDIDSPAHRPVRRLHTLAPPSLRILVRLFSALEFGLGALTLYQHTPDFAAVKRSVESSCQLSFTPKHLQQILHLLPGLYALEWKKNTRSSRRQAQEESGDPIQAQRQRLQQQPPEFPSMTEEELGKALKLLEVETASLPKVPTEMSNDESTAVLLDKKISGSDAKSEEDGKEKLEEALAKPVPSDLQTLPEWLINKVRKQELGRKEVAESSVKTQKRRLMSTLPQLSDQLQSLVMVTRKSIFLKAELVKRLAARAPIKGKIEEQVYMLESMVPEWLTVVIDDGNEYVKISKEVKYNTVKTSLRRAIAISA</sequence>
<dbReference type="InterPro" id="IPR045173">
    <property type="entry name" value="Cdt1"/>
</dbReference>
<evidence type="ECO:0000256" key="3">
    <source>
        <dbReference type="SAM" id="MobiDB-lite"/>
    </source>
</evidence>
<dbReference type="Proteomes" id="UP000277300">
    <property type="component" value="Unassembled WGS sequence"/>
</dbReference>
<dbReference type="EMBL" id="MBDO02000328">
    <property type="protein sequence ID" value="RLN57077.1"/>
    <property type="molecule type" value="Genomic_DNA"/>
</dbReference>
<dbReference type="Proteomes" id="UP000284657">
    <property type="component" value="Unassembled WGS sequence"/>
</dbReference>
<dbReference type="Pfam" id="PF16679">
    <property type="entry name" value="CDT1_C"/>
    <property type="match status" value="1"/>
</dbReference>
<gene>
    <name evidence="6" type="ORF">BBJ29_005544</name>
    <name evidence="7" type="ORF">BBP00_00007683</name>
</gene>
<dbReference type="GO" id="GO:0003677">
    <property type="term" value="F:DNA binding"/>
    <property type="evidence" value="ECO:0007669"/>
    <property type="project" value="InterPro"/>
</dbReference>
<reference evidence="8 9" key="1">
    <citation type="submission" date="2018-07" db="EMBL/GenBank/DDBJ databases">
        <title>Genome sequencing of oomycete isolates from Chile give support for New Zealand origin for Phytophthora kernoviae and make available the first Nothophytophthora sp. genome.</title>
        <authorList>
            <person name="Studholme D.J."/>
            <person name="Sanfuentes E."/>
            <person name="Panda P."/>
            <person name="Hill R."/>
            <person name="Sambles C."/>
            <person name="Grant M."/>
            <person name="Williams N.M."/>
            <person name="Mcdougal R.L."/>
        </authorList>
    </citation>
    <scope>NUCLEOTIDE SEQUENCE [LARGE SCALE GENOMIC DNA]</scope>
    <source>
        <strain evidence="7">Chile6</strain>
        <strain evidence="6">Chile7</strain>
    </source>
</reference>
<dbReference type="GO" id="GO:0005634">
    <property type="term" value="C:nucleus"/>
    <property type="evidence" value="ECO:0007669"/>
    <property type="project" value="TreeGrafter"/>
</dbReference>
<evidence type="ECO:0000256" key="2">
    <source>
        <dbReference type="ARBA" id="ARBA00023306"/>
    </source>
</evidence>
<organism evidence="7 8">
    <name type="scientific">Phytophthora kernoviae</name>
    <dbReference type="NCBI Taxonomy" id="325452"/>
    <lineage>
        <taxon>Eukaryota</taxon>
        <taxon>Sar</taxon>
        <taxon>Stramenopiles</taxon>
        <taxon>Oomycota</taxon>
        <taxon>Peronosporomycetes</taxon>
        <taxon>Peronosporales</taxon>
        <taxon>Peronosporaceae</taxon>
        <taxon>Phytophthora</taxon>
    </lineage>
</organism>
<dbReference type="GO" id="GO:0000278">
    <property type="term" value="P:mitotic cell cycle"/>
    <property type="evidence" value="ECO:0007669"/>
    <property type="project" value="TreeGrafter"/>
</dbReference>
<dbReference type="InterPro" id="IPR036390">
    <property type="entry name" value="WH_DNA-bd_sf"/>
</dbReference>
<dbReference type="InterPro" id="IPR032054">
    <property type="entry name" value="Cdt1_C"/>
</dbReference>
<dbReference type="OrthoDB" id="341730at2759"/>
<dbReference type="EMBL" id="MBAD02001561">
    <property type="protein sequence ID" value="RLN53570.1"/>
    <property type="molecule type" value="Genomic_DNA"/>
</dbReference>
<evidence type="ECO:0000259" key="4">
    <source>
        <dbReference type="Pfam" id="PF08839"/>
    </source>
</evidence>
<evidence type="ECO:0000313" key="7">
    <source>
        <dbReference type="EMBL" id="RLN57077.1"/>
    </source>
</evidence>
<name>A0A3F2RI38_9STRA</name>
<evidence type="ECO:0008006" key="10">
    <source>
        <dbReference type="Google" id="ProtNLM"/>
    </source>
</evidence>
<dbReference type="SUPFAM" id="SSF46785">
    <property type="entry name" value="Winged helix' DNA-binding domain"/>
    <property type="match status" value="1"/>
</dbReference>
<accession>A0A3F2RI38</accession>
<dbReference type="Pfam" id="PF08839">
    <property type="entry name" value="CDT1"/>
    <property type="match status" value="1"/>
</dbReference>
<dbReference type="AlphaFoldDB" id="A0A3F2RI38"/>
<protein>
    <recommendedName>
        <fullName evidence="10">CDT1 Geminin-binding domain-containing protein</fullName>
    </recommendedName>
</protein>
<dbReference type="PANTHER" id="PTHR28637">
    <property type="entry name" value="DNA REPLICATION FACTOR CDT1"/>
    <property type="match status" value="1"/>
</dbReference>
<comment type="caution">
    <text evidence="7">The sequence shown here is derived from an EMBL/GenBank/DDBJ whole genome shotgun (WGS) entry which is preliminary data.</text>
</comment>
<dbReference type="InterPro" id="IPR014939">
    <property type="entry name" value="CDT1_Gemini-bd-like"/>
</dbReference>
<comment type="similarity">
    <text evidence="1">Belongs to the Cdt1 family.</text>
</comment>
<feature type="domain" description="DNA replication factor Cdt1 C-terminal" evidence="5">
    <location>
        <begin position="196"/>
        <end position="282"/>
    </location>
</feature>